<dbReference type="Proteomes" id="UP000305881">
    <property type="component" value="Chromosome"/>
</dbReference>
<keyword evidence="6" id="KW-0460">Magnesium</keyword>
<dbReference type="AlphaFoldDB" id="A0A4P9UQG5"/>
<organism evidence="9 10">
    <name type="scientific">Methylotuvimicrobium buryatense</name>
    <name type="common">Methylomicrobium buryatense</name>
    <dbReference type="NCBI Taxonomy" id="95641"/>
    <lineage>
        <taxon>Bacteria</taxon>
        <taxon>Pseudomonadati</taxon>
        <taxon>Pseudomonadota</taxon>
        <taxon>Gammaproteobacteria</taxon>
        <taxon>Methylococcales</taxon>
        <taxon>Methylococcaceae</taxon>
        <taxon>Methylotuvimicrobium</taxon>
    </lineage>
</organism>
<gene>
    <name evidence="9" type="ORF">EQU24_16475</name>
</gene>
<dbReference type="SUPFAM" id="SSF88723">
    <property type="entry name" value="PIN domain-like"/>
    <property type="match status" value="1"/>
</dbReference>
<evidence type="ECO:0000256" key="4">
    <source>
        <dbReference type="ARBA" id="ARBA00022723"/>
    </source>
</evidence>
<evidence type="ECO:0000313" key="10">
    <source>
        <dbReference type="Proteomes" id="UP000305881"/>
    </source>
</evidence>
<dbReference type="PANTHER" id="PTHR33653">
    <property type="entry name" value="RIBONUCLEASE VAPC2"/>
    <property type="match status" value="1"/>
</dbReference>
<dbReference type="RefSeq" id="WP_017842530.1">
    <property type="nucleotide sequence ID" value="NZ_CP035467.1"/>
</dbReference>
<evidence type="ECO:0000313" key="9">
    <source>
        <dbReference type="EMBL" id="QCW83658.1"/>
    </source>
</evidence>
<keyword evidence="2" id="KW-1277">Toxin-antitoxin system</keyword>
<reference evidence="10" key="1">
    <citation type="journal article" date="2019" name="J. Bacteriol.">
        <title>A Mutagenic Screen Identifies a TonB-Dependent Receptor Required for the Lanthanide Metal Switch in the Type I Methanotroph 'Methylotuvimicrobium buryatense' 5GB1C.</title>
        <authorList>
            <person name="Groom J.D."/>
            <person name="Ford S.M."/>
            <person name="Pesesky M.W."/>
            <person name="Lidstrom M.E."/>
        </authorList>
    </citation>
    <scope>NUCLEOTIDE SEQUENCE [LARGE SCALE GENOMIC DNA]</scope>
    <source>
        <strain evidence="10">5GB1C</strain>
    </source>
</reference>
<dbReference type="EMBL" id="CP035467">
    <property type="protein sequence ID" value="QCW83658.1"/>
    <property type="molecule type" value="Genomic_DNA"/>
</dbReference>
<evidence type="ECO:0000259" key="8">
    <source>
        <dbReference type="Pfam" id="PF01850"/>
    </source>
</evidence>
<comment type="cofactor">
    <cofactor evidence="1">
        <name>Mg(2+)</name>
        <dbReference type="ChEBI" id="CHEBI:18420"/>
    </cofactor>
</comment>
<dbReference type="CDD" id="cd18747">
    <property type="entry name" value="PIN_VapC4-5_FitB-like"/>
    <property type="match status" value="1"/>
</dbReference>
<keyword evidence="4" id="KW-0479">Metal-binding</keyword>
<dbReference type="OrthoDB" id="9804823at2"/>
<protein>
    <submittedName>
        <fullName evidence="9">Type II toxin-antitoxin system VapC family toxin</fullName>
    </submittedName>
</protein>
<keyword evidence="5" id="KW-0378">Hydrolase</keyword>
<dbReference type="Gene3D" id="3.40.50.1010">
    <property type="entry name" value="5'-nuclease"/>
    <property type="match status" value="1"/>
</dbReference>
<evidence type="ECO:0000256" key="6">
    <source>
        <dbReference type="ARBA" id="ARBA00022842"/>
    </source>
</evidence>
<evidence type="ECO:0000256" key="2">
    <source>
        <dbReference type="ARBA" id="ARBA00022649"/>
    </source>
</evidence>
<proteinExistence type="inferred from homology"/>
<dbReference type="GO" id="GO:0046872">
    <property type="term" value="F:metal ion binding"/>
    <property type="evidence" value="ECO:0007669"/>
    <property type="project" value="UniProtKB-KW"/>
</dbReference>
<evidence type="ECO:0000256" key="1">
    <source>
        <dbReference type="ARBA" id="ARBA00001946"/>
    </source>
</evidence>
<feature type="domain" description="PIN" evidence="8">
    <location>
        <begin position="5"/>
        <end position="128"/>
    </location>
</feature>
<dbReference type="InterPro" id="IPR002716">
    <property type="entry name" value="PIN_dom"/>
</dbReference>
<keyword evidence="3" id="KW-0540">Nuclease</keyword>
<comment type="similarity">
    <text evidence="7">Belongs to the PINc/VapC protein family.</text>
</comment>
<dbReference type="PANTHER" id="PTHR33653:SF1">
    <property type="entry name" value="RIBONUCLEASE VAPC2"/>
    <property type="match status" value="1"/>
</dbReference>
<name>A0A4P9UQG5_METBY</name>
<keyword evidence="10" id="KW-1185">Reference proteome</keyword>
<dbReference type="GO" id="GO:0004518">
    <property type="term" value="F:nuclease activity"/>
    <property type="evidence" value="ECO:0007669"/>
    <property type="project" value="UniProtKB-KW"/>
</dbReference>
<evidence type="ECO:0000256" key="5">
    <source>
        <dbReference type="ARBA" id="ARBA00022801"/>
    </source>
</evidence>
<dbReference type="STRING" id="675511.GCA_000341735_04160"/>
<dbReference type="GO" id="GO:0016787">
    <property type="term" value="F:hydrolase activity"/>
    <property type="evidence" value="ECO:0007669"/>
    <property type="project" value="UniProtKB-KW"/>
</dbReference>
<dbReference type="KEGG" id="mbur:EQU24_16475"/>
<sequence>MSLIYLLDTNTISEPLKATPNQQVIENIKRYHAQIAIAAMVFYELVRGAELLPDSKKRLKTTDYIESVLIKFPILPYTEKAAKWHGQTAAHLQQQGKTPPFVDAQIAAVAKTNNLILVTRNVDDFANFSDLLIENWFC</sequence>
<dbReference type="InterPro" id="IPR050556">
    <property type="entry name" value="Type_II_TA_system_RNase"/>
</dbReference>
<evidence type="ECO:0000256" key="3">
    <source>
        <dbReference type="ARBA" id="ARBA00022722"/>
    </source>
</evidence>
<accession>A0A4P9UQG5</accession>
<dbReference type="Pfam" id="PF01850">
    <property type="entry name" value="PIN"/>
    <property type="match status" value="1"/>
</dbReference>
<evidence type="ECO:0000256" key="7">
    <source>
        <dbReference type="ARBA" id="ARBA00038093"/>
    </source>
</evidence>
<dbReference type="InterPro" id="IPR029060">
    <property type="entry name" value="PIN-like_dom_sf"/>
</dbReference>